<accession>A0A223KPZ8</accession>
<dbReference type="Proteomes" id="UP000215224">
    <property type="component" value="Chromosome"/>
</dbReference>
<feature type="transmembrane region" description="Helical" evidence="1">
    <location>
        <begin position="213"/>
        <end position="243"/>
    </location>
</feature>
<feature type="transmembrane region" description="Helical" evidence="1">
    <location>
        <begin position="189"/>
        <end position="207"/>
    </location>
</feature>
<evidence type="ECO:0008006" key="4">
    <source>
        <dbReference type="Google" id="ProtNLM"/>
    </source>
</evidence>
<dbReference type="STRING" id="1314751.GCA_001591425_02167"/>
<keyword evidence="1" id="KW-1133">Transmembrane helix</keyword>
<dbReference type="AlphaFoldDB" id="A0A223KPZ8"/>
<dbReference type="Pfam" id="PF01944">
    <property type="entry name" value="SpoIIM"/>
    <property type="match status" value="1"/>
</dbReference>
<keyword evidence="1" id="KW-0812">Transmembrane</keyword>
<dbReference type="PANTHER" id="PTHR35337">
    <property type="entry name" value="SLR1478 PROTEIN"/>
    <property type="match status" value="1"/>
</dbReference>
<feature type="transmembrane region" description="Helical" evidence="1">
    <location>
        <begin position="159"/>
        <end position="182"/>
    </location>
</feature>
<gene>
    <name evidence="2" type="ORF">BC6307_09665</name>
</gene>
<reference evidence="2 3" key="1">
    <citation type="submission" date="2016-12" db="EMBL/GenBank/DDBJ databases">
        <title>The whole genome sequencing and assembly of Bacillus cohnii DSM 6307T strain.</title>
        <authorList>
            <person name="Lee Y.-J."/>
            <person name="Yi H."/>
            <person name="Bahn Y.-S."/>
            <person name="Kim J.F."/>
            <person name="Lee D.-W."/>
        </authorList>
    </citation>
    <scope>NUCLEOTIDE SEQUENCE [LARGE SCALE GENOMIC DNA]</scope>
    <source>
        <strain evidence="2 3">DSM 6307</strain>
    </source>
</reference>
<evidence type="ECO:0000313" key="3">
    <source>
        <dbReference type="Proteomes" id="UP000215224"/>
    </source>
</evidence>
<sequence length="328" mass="36581">MNVNQYVKLHRNDWKLLEEHILLLQRGKHYDTTSLENYYKLYRKATQHLSYCQTYFPNEEVTLYLNGLVSKAHNLLYKDQVSSLQQIKTFFSTTFIRLFIEQWKFVLVAALLFIIGGIGSFISIVTDPLHAYTILPSSMTDAIDPSSIGQHDGAVDSSLMSAAIMTNNIQVAILAFAGGITLGILTTYVLIYNGIIVGAIAAIYWNAGKTYEFWAYIVPHGMIELTAIFIAGGAGLLMGYKLFVPGVYTRGYQLKVQAKRSVQLLLGTIPLFVIAGIIEGFITPAPISLELKYFVAVITVIGLVIYILVGNALWKATAYNNPRFNRSI</sequence>
<evidence type="ECO:0000313" key="2">
    <source>
        <dbReference type="EMBL" id="AST91529.1"/>
    </source>
</evidence>
<keyword evidence="3" id="KW-1185">Reference proteome</keyword>
<organism evidence="2 3">
    <name type="scientific">Sutcliffiella cohnii</name>
    <dbReference type="NCBI Taxonomy" id="33932"/>
    <lineage>
        <taxon>Bacteria</taxon>
        <taxon>Bacillati</taxon>
        <taxon>Bacillota</taxon>
        <taxon>Bacilli</taxon>
        <taxon>Bacillales</taxon>
        <taxon>Bacillaceae</taxon>
        <taxon>Sutcliffiella</taxon>
    </lineage>
</organism>
<name>A0A223KPZ8_9BACI</name>
<dbReference type="PANTHER" id="PTHR35337:SF1">
    <property type="entry name" value="SLR1478 PROTEIN"/>
    <property type="match status" value="1"/>
</dbReference>
<dbReference type="EMBL" id="CP018866">
    <property type="protein sequence ID" value="AST91529.1"/>
    <property type="molecule type" value="Genomic_DNA"/>
</dbReference>
<feature type="transmembrane region" description="Helical" evidence="1">
    <location>
        <begin position="293"/>
        <end position="314"/>
    </location>
</feature>
<dbReference type="InterPro" id="IPR002798">
    <property type="entry name" value="SpoIIM-like"/>
</dbReference>
<feature type="transmembrane region" description="Helical" evidence="1">
    <location>
        <begin position="105"/>
        <end position="125"/>
    </location>
</feature>
<proteinExistence type="predicted"/>
<dbReference type="RefSeq" id="WP_066415800.1">
    <property type="nucleotide sequence ID" value="NZ_CP018866.1"/>
</dbReference>
<evidence type="ECO:0000256" key="1">
    <source>
        <dbReference type="SAM" id="Phobius"/>
    </source>
</evidence>
<feature type="transmembrane region" description="Helical" evidence="1">
    <location>
        <begin position="264"/>
        <end position="287"/>
    </location>
</feature>
<dbReference type="KEGG" id="bcoh:BC6307_09665"/>
<protein>
    <recommendedName>
        <fullName evidence="4">Stage II sporulation protein M</fullName>
    </recommendedName>
</protein>
<keyword evidence="1" id="KW-0472">Membrane</keyword>